<keyword evidence="8" id="KW-1185">Reference proteome</keyword>
<evidence type="ECO:0000256" key="5">
    <source>
        <dbReference type="PIRSR" id="PIRSR001365-2"/>
    </source>
</evidence>
<dbReference type="GO" id="GO:0008840">
    <property type="term" value="F:4-hydroxy-tetrahydrodipicolinate synthase activity"/>
    <property type="evidence" value="ECO:0007669"/>
    <property type="project" value="UniProtKB-EC"/>
</dbReference>
<dbReference type="GO" id="GO:0005829">
    <property type="term" value="C:cytosol"/>
    <property type="evidence" value="ECO:0007669"/>
    <property type="project" value="TreeGrafter"/>
</dbReference>
<dbReference type="GO" id="GO:0008747">
    <property type="term" value="F:N-acetylneuraminate lyase activity"/>
    <property type="evidence" value="ECO:0007669"/>
    <property type="project" value="TreeGrafter"/>
</dbReference>
<evidence type="ECO:0000256" key="3">
    <source>
        <dbReference type="PIRNR" id="PIRNR001365"/>
    </source>
</evidence>
<evidence type="ECO:0000256" key="4">
    <source>
        <dbReference type="PIRSR" id="PIRSR001365-1"/>
    </source>
</evidence>
<dbReference type="CDD" id="cd00408">
    <property type="entry name" value="DHDPS-like"/>
    <property type="match status" value="1"/>
</dbReference>
<organism evidence="7 8">
    <name type="scientific">Stieleria marina</name>
    <dbReference type="NCBI Taxonomy" id="1930275"/>
    <lineage>
        <taxon>Bacteria</taxon>
        <taxon>Pseudomonadati</taxon>
        <taxon>Planctomycetota</taxon>
        <taxon>Planctomycetia</taxon>
        <taxon>Pirellulales</taxon>
        <taxon>Pirellulaceae</taxon>
        <taxon>Stieleria</taxon>
    </lineage>
</organism>
<dbReference type="EC" id="4.3.3.7" evidence="7"/>
<accession>A0A517P0E1</accession>
<dbReference type="Pfam" id="PF00701">
    <property type="entry name" value="DHDPS"/>
    <property type="match status" value="1"/>
</dbReference>
<dbReference type="InterPro" id="IPR013785">
    <property type="entry name" value="Aldolase_TIM"/>
</dbReference>
<dbReference type="RefSeq" id="WP_419189294.1">
    <property type="nucleotide sequence ID" value="NZ_CP036526.1"/>
</dbReference>
<sequence length="300" mass="33104">MTWKPINGIVPPLVTPLLGRDEIDVDGTHRLLEHMIAGGVAGLFVLGTTGEAPSLSYRLRREFIELVCKAVDGRLPVFVGVTDTAFVETITLANVASDAGADAVVLTTPYYFPAGQTELKLYVDHVVDQLPLPLMLYNMPSLTKVWFEYETLQQLSQHKSIVGVKDSSGDMDYFQQIMGLKEERPDWSMFIGPEHLTAEAVQMGANGGVNGGANVFPELFAQYYQAAVDQDESKVESLQEKVDALQAIYDVGKYASRHIKATKCALSIKGICSDHMAEPFNHFLPPQRAKVEAILNRLQF</sequence>
<dbReference type="SUPFAM" id="SSF51569">
    <property type="entry name" value="Aldolase"/>
    <property type="match status" value="1"/>
</dbReference>
<dbReference type="InterPro" id="IPR020625">
    <property type="entry name" value="Schiff_base-form_aldolases_AS"/>
</dbReference>
<keyword evidence="2" id="KW-0704">Schiff base</keyword>
<dbReference type="PANTHER" id="PTHR42849">
    <property type="entry name" value="N-ACETYLNEURAMINATE LYASE"/>
    <property type="match status" value="1"/>
</dbReference>
<keyword evidence="6" id="KW-0175">Coiled coil</keyword>
<feature type="binding site" evidence="5">
    <location>
        <position position="49"/>
    </location>
    <ligand>
        <name>pyruvate</name>
        <dbReference type="ChEBI" id="CHEBI:15361"/>
    </ligand>
</feature>
<feature type="active site" description="Schiff-base intermediate with substrate" evidence="4">
    <location>
        <position position="165"/>
    </location>
</feature>
<dbReference type="Gene3D" id="3.20.20.70">
    <property type="entry name" value="Aldolase class I"/>
    <property type="match status" value="1"/>
</dbReference>
<dbReference type="PANTHER" id="PTHR42849:SF1">
    <property type="entry name" value="N-ACETYLNEURAMINATE LYASE"/>
    <property type="match status" value="1"/>
</dbReference>
<dbReference type="EMBL" id="CP036526">
    <property type="protein sequence ID" value="QDT12834.1"/>
    <property type="molecule type" value="Genomic_DNA"/>
</dbReference>
<feature type="binding site" evidence="5">
    <location>
        <position position="209"/>
    </location>
    <ligand>
        <name>pyruvate</name>
        <dbReference type="ChEBI" id="CHEBI:15361"/>
    </ligand>
</feature>
<name>A0A517P0E1_9BACT</name>
<dbReference type="SMART" id="SM01130">
    <property type="entry name" value="DHDPS"/>
    <property type="match status" value="1"/>
</dbReference>
<gene>
    <name evidence="7" type="primary">dapA_3</name>
    <name evidence="7" type="ORF">K239x_48460</name>
</gene>
<dbReference type="InterPro" id="IPR002220">
    <property type="entry name" value="DapA-like"/>
</dbReference>
<comment type="similarity">
    <text evidence="3">Belongs to the DapA family.</text>
</comment>
<dbReference type="AlphaFoldDB" id="A0A517P0E1"/>
<evidence type="ECO:0000256" key="2">
    <source>
        <dbReference type="ARBA" id="ARBA00023270"/>
    </source>
</evidence>
<evidence type="ECO:0000256" key="1">
    <source>
        <dbReference type="ARBA" id="ARBA00023239"/>
    </source>
</evidence>
<evidence type="ECO:0000256" key="6">
    <source>
        <dbReference type="SAM" id="Coils"/>
    </source>
</evidence>
<dbReference type="PRINTS" id="PR00146">
    <property type="entry name" value="DHPICSNTHASE"/>
</dbReference>
<feature type="active site" description="Proton donor/acceptor" evidence="4">
    <location>
        <position position="137"/>
    </location>
</feature>
<feature type="coiled-coil region" evidence="6">
    <location>
        <begin position="221"/>
        <end position="248"/>
    </location>
</feature>
<reference evidence="7 8" key="1">
    <citation type="submission" date="2019-02" db="EMBL/GenBank/DDBJ databases">
        <title>Deep-cultivation of Planctomycetes and their phenomic and genomic characterization uncovers novel biology.</title>
        <authorList>
            <person name="Wiegand S."/>
            <person name="Jogler M."/>
            <person name="Boedeker C."/>
            <person name="Pinto D."/>
            <person name="Vollmers J."/>
            <person name="Rivas-Marin E."/>
            <person name="Kohn T."/>
            <person name="Peeters S.H."/>
            <person name="Heuer A."/>
            <person name="Rast P."/>
            <person name="Oberbeckmann S."/>
            <person name="Bunk B."/>
            <person name="Jeske O."/>
            <person name="Meyerdierks A."/>
            <person name="Storesund J.E."/>
            <person name="Kallscheuer N."/>
            <person name="Luecker S."/>
            <person name="Lage O.M."/>
            <person name="Pohl T."/>
            <person name="Merkel B.J."/>
            <person name="Hornburger P."/>
            <person name="Mueller R.-W."/>
            <person name="Bruemmer F."/>
            <person name="Labrenz M."/>
            <person name="Spormann A.M."/>
            <person name="Op den Camp H."/>
            <person name="Overmann J."/>
            <person name="Amann R."/>
            <person name="Jetten M.S.M."/>
            <person name="Mascher T."/>
            <person name="Medema M.H."/>
            <person name="Devos D.P."/>
            <person name="Kaster A.-K."/>
            <person name="Ovreas L."/>
            <person name="Rohde M."/>
            <person name="Galperin M.Y."/>
            <person name="Jogler C."/>
        </authorList>
    </citation>
    <scope>NUCLEOTIDE SEQUENCE [LARGE SCALE GENOMIC DNA]</scope>
    <source>
        <strain evidence="7 8">K23_9</strain>
    </source>
</reference>
<proteinExistence type="inferred from homology"/>
<keyword evidence="1 3" id="KW-0456">Lyase</keyword>
<dbReference type="PIRSF" id="PIRSF001365">
    <property type="entry name" value="DHDPS"/>
    <property type="match status" value="1"/>
</dbReference>
<dbReference type="GO" id="GO:0019262">
    <property type="term" value="P:N-acetylneuraminate catabolic process"/>
    <property type="evidence" value="ECO:0007669"/>
    <property type="project" value="TreeGrafter"/>
</dbReference>
<evidence type="ECO:0000313" key="7">
    <source>
        <dbReference type="EMBL" id="QDT12834.1"/>
    </source>
</evidence>
<dbReference type="PROSITE" id="PS00666">
    <property type="entry name" value="DHDPS_2"/>
    <property type="match status" value="1"/>
</dbReference>
<protein>
    <submittedName>
        <fullName evidence="7">4-hydroxy-tetrahydrodipicolinate synthase</fullName>
        <ecNumber evidence="7">4.3.3.7</ecNumber>
    </submittedName>
</protein>
<evidence type="ECO:0000313" key="8">
    <source>
        <dbReference type="Proteomes" id="UP000319817"/>
    </source>
</evidence>
<dbReference type="Proteomes" id="UP000319817">
    <property type="component" value="Chromosome"/>
</dbReference>